<comment type="similarity">
    <text evidence="4">Belongs to the peptidase M29 family.</text>
</comment>
<dbReference type="InterPro" id="IPR052170">
    <property type="entry name" value="M29_Exopeptidase"/>
</dbReference>
<dbReference type="PANTHER" id="PTHR34448">
    <property type="entry name" value="AMINOPEPTIDASE"/>
    <property type="match status" value="1"/>
</dbReference>
<keyword evidence="5 10" id="KW-0031">Aminopeptidase</keyword>
<dbReference type="GO" id="GO:0006508">
    <property type="term" value="P:proteolysis"/>
    <property type="evidence" value="ECO:0007669"/>
    <property type="project" value="UniProtKB-KW"/>
</dbReference>
<keyword evidence="8" id="KW-0378">Hydrolase</keyword>
<keyword evidence="9" id="KW-0482">Metalloprotease</keyword>
<dbReference type="RefSeq" id="WP_084097881.1">
    <property type="nucleotide sequence ID" value="NZ_FWXK01000001.1"/>
</dbReference>
<protein>
    <submittedName>
        <fullName evidence="10">Aminopeptidase</fullName>
    </submittedName>
</protein>
<proteinExistence type="inferred from homology"/>
<evidence type="ECO:0000256" key="8">
    <source>
        <dbReference type="ARBA" id="ARBA00022801"/>
    </source>
</evidence>
<evidence type="ECO:0000256" key="6">
    <source>
        <dbReference type="ARBA" id="ARBA00022670"/>
    </source>
</evidence>
<comment type="cofactor">
    <cofactor evidence="2">
        <name>Mg(2+)</name>
        <dbReference type="ChEBI" id="CHEBI:18420"/>
    </cofactor>
</comment>
<dbReference type="OrthoDB" id="9803993at2"/>
<keyword evidence="11" id="KW-1185">Reference proteome</keyword>
<organism evidence="10 11">
    <name type="scientific">Aerococcus suis</name>
    <dbReference type="NCBI Taxonomy" id="371602"/>
    <lineage>
        <taxon>Bacteria</taxon>
        <taxon>Bacillati</taxon>
        <taxon>Bacillota</taxon>
        <taxon>Bacilli</taxon>
        <taxon>Lactobacillales</taxon>
        <taxon>Aerococcaceae</taxon>
        <taxon>Aerococcus</taxon>
    </lineage>
</organism>
<evidence type="ECO:0000313" key="10">
    <source>
        <dbReference type="EMBL" id="SMC30785.1"/>
    </source>
</evidence>
<evidence type="ECO:0000313" key="11">
    <source>
        <dbReference type="Proteomes" id="UP000243884"/>
    </source>
</evidence>
<evidence type="ECO:0000256" key="2">
    <source>
        <dbReference type="ARBA" id="ARBA00001946"/>
    </source>
</evidence>
<dbReference type="GO" id="GO:0046872">
    <property type="term" value="F:metal ion binding"/>
    <property type="evidence" value="ECO:0007669"/>
    <property type="project" value="UniProtKB-KW"/>
</dbReference>
<dbReference type="GO" id="GO:0004177">
    <property type="term" value="F:aminopeptidase activity"/>
    <property type="evidence" value="ECO:0007669"/>
    <property type="project" value="UniProtKB-KW"/>
</dbReference>
<comment type="cofactor">
    <cofactor evidence="1">
        <name>Co(2+)</name>
        <dbReference type="ChEBI" id="CHEBI:48828"/>
    </cofactor>
</comment>
<evidence type="ECO:0000256" key="7">
    <source>
        <dbReference type="ARBA" id="ARBA00022723"/>
    </source>
</evidence>
<dbReference type="InterPro" id="IPR035097">
    <property type="entry name" value="M29_N-terminal"/>
</dbReference>
<dbReference type="AlphaFoldDB" id="A0A1W1Y3R3"/>
<evidence type="ECO:0000256" key="3">
    <source>
        <dbReference type="ARBA" id="ARBA00001947"/>
    </source>
</evidence>
<evidence type="ECO:0000256" key="4">
    <source>
        <dbReference type="ARBA" id="ARBA00008236"/>
    </source>
</evidence>
<dbReference type="GO" id="GO:0008237">
    <property type="term" value="F:metallopeptidase activity"/>
    <property type="evidence" value="ECO:0007669"/>
    <property type="project" value="UniProtKB-KW"/>
</dbReference>
<keyword evidence="7" id="KW-0479">Metal-binding</keyword>
<evidence type="ECO:0000256" key="1">
    <source>
        <dbReference type="ARBA" id="ARBA00001941"/>
    </source>
</evidence>
<gene>
    <name evidence="10" type="ORF">SAMN04487984_0277</name>
</gene>
<dbReference type="Pfam" id="PF02073">
    <property type="entry name" value="Peptidase_M29"/>
    <property type="match status" value="1"/>
</dbReference>
<evidence type="ECO:0000256" key="5">
    <source>
        <dbReference type="ARBA" id="ARBA00022438"/>
    </source>
</evidence>
<sequence>MKDFDQLLDKYARLLIEKGVNVEDGDNLMVYIETQNAPLGRLLAKHAYANGARRVYFTWRDDYIERLEYDHMSTEDLAHVEDYEKARQEDLIKNKKMSRLSVVSGDPDLLNGISNEKIDTVQSARSKALKVVRQATMNDDVKWTVAAAADYGWAKHVFPDLADDKQAAVDALWDQIFKTCRVYDDDPVASWNKHRDTLESKADYMNNKQFAKLHYTAPGTDLTIGLPEGHIWVSAESFNPEGRPFIANMPTEEIFTAPDSRVIEGHVTSTKPLAYAGSTIENIRVSFADGQITDISADKNDQIIKDLVANNDGATSLGEVALVPHSSPISQSNLIFFNTLFDENASNHLAIGAAYPTTLKGGNKLSEEELKARGLNRSDVHEDFMVGSGEMDIDGITADGETFPIFRNGEWAF</sequence>
<dbReference type="PANTHER" id="PTHR34448:SF3">
    <property type="entry name" value="AMINOPEPTIDASE AMPS"/>
    <property type="match status" value="1"/>
</dbReference>
<evidence type="ECO:0000256" key="9">
    <source>
        <dbReference type="ARBA" id="ARBA00023049"/>
    </source>
</evidence>
<dbReference type="Proteomes" id="UP000243884">
    <property type="component" value="Unassembled WGS sequence"/>
</dbReference>
<comment type="cofactor">
    <cofactor evidence="3">
        <name>Zn(2+)</name>
        <dbReference type="ChEBI" id="CHEBI:29105"/>
    </cofactor>
</comment>
<dbReference type="InterPro" id="IPR000787">
    <property type="entry name" value="Peptidase_M29"/>
</dbReference>
<accession>A0A1W1Y3R3</accession>
<name>A0A1W1Y3R3_9LACT</name>
<dbReference type="STRING" id="371602.SAMN04487984_0277"/>
<dbReference type="EMBL" id="FWXK01000001">
    <property type="protein sequence ID" value="SMC30785.1"/>
    <property type="molecule type" value="Genomic_DNA"/>
</dbReference>
<reference evidence="11" key="1">
    <citation type="submission" date="2017-04" db="EMBL/GenBank/DDBJ databases">
        <authorList>
            <person name="Varghese N."/>
            <person name="Submissions S."/>
        </authorList>
    </citation>
    <scope>NUCLEOTIDE SEQUENCE [LARGE SCALE GENOMIC DNA]</scope>
    <source>
        <strain evidence="11">DSM 21500</strain>
    </source>
</reference>
<dbReference type="Gene3D" id="3.40.1830.10">
    <property type="entry name" value="Thermophilic metalloprotease (M29)"/>
    <property type="match status" value="1"/>
</dbReference>
<keyword evidence="6" id="KW-0645">Protease</keyword>
<dbReference type="PRINTS" id="PR00919">
    <property type="entry name" value="THERMOPTASE"/>
</dbReference>
<dbReference type="SUPFAM" id="SSF144052">
    <property type="entry name" value="Thermophilic metalloprotease-like"/>
    <property type="match status" value="1"/>
</dbReference>